<reference evidence="1 2" key="1">
    <citation type="submission" date="2019-10" db="EMBL/GenBank/DDBJ databases">
        <title>Rudanella paleaurantiibacter sp. nov., isolated from sludge.</title>
        <authorList>
            <person name="Xu S.Q."/>
        </authorList>
    </citation>
    <scope>NUCLEOTIDE SEQUENCE [LARGE SCALE GENOMIC DNA]</scope>
    <source>
        <strain evidence="1 2">HX-22-17</strain>
    </source>
</reference>
<accession>A0A7J5TUE3</accession>
<organism evidence="1 2">
    <name type="scientific">Rudanella paleaurantiibacter</name>
    <dbReference type="NCBI Taxonomy" id="2614655"/>
    <lineage>
        <taxon>Bacteria</taxon>
        <taxon>Pseudomonadati</taxon>
        <taxon>Bacteroidota</taxon>
        <taxon>Cytophagia</taxon>
        <taxon>Cytophagales</taxon>
        <taxon>Cytophagaceae</taxon>
        <taxon>Rudanella</taxon>
    </lineage>
</organism>
<dbReference type="Pfam" id="PF13715">
    <property type="entry name" value="CarbopepD_reg_2"/>
    <property type="match status" value="1"/>
</dbReference>
<gene>
    <name evidence="1" type="ORF">F5984_21195</name>
</gene>
<dbReference type="GO" id="GO:0004180">
    <property type="term" value="F:carboxypeptidase activity"/>
    <property type="evidence" value="ECO:0007669"/>
    <property type="project" value="UniProtKB-KW"/>
</dbReference>
<dbReference type="AlphaFoldDB" id="A0A7J5TUE3"/>
<dbReference type="Proteomes" id="UP000488299">
    <property type="component" value="Unassembled WGS sequence"/>
</dbReference>
<dbReference type="InterPro" id="IPR008969">
    <property type="entry name" value="CarboxyPept-like_regulatory"/>
</dbReference>
<keyword evidence="1" id="KW-0121">Carboxypeptidase</keyword>
<dbReference type="InterPro" id="IPR043741">
    <property type="entry name" value="DUF5686"/>
</dbReference>
<keyword evidence="1" id="KW-0645">Protease</keyword>
<evidence type="ECO:0000313" key="2">
    <source>
        <dbReference type="Proteomes" id="UP000488299"/>
    </source>
</evidence>
<sequence>MIPSIRFAISGFVWFLLLFPLLVQGQVVYTITGQVKEAANNAGVPFASLSIKGRTVGTTADAEGRFQLKTTQIGDSLLVTSLGFRTKAVALTREPVQTITIALESAENRLQEVRVYGKGGDPAYRVLRAALARRNEFNPEQLSAFQYESYTKVEAYINNVEKKTRTKRNGETVVRRKGPIGKVLNRLPAITDDNGQPAVPVFITENHSEYYQRNQPDRTKEKILKTQIKAVGIQEGGLLSQFTGASFQQYNFYQNYVRVLRKDIPSPLGEAWEALYKVQMIDTVAVGDQICYEIDFEPKRATDLAFVGTAWLDTNRLGLVQIETRIDRRANINFIDEIRVGQELETLPGGARLPVRTEVRIDTDELTPNAPGALVRFFASARNIVINQPQPLAFYSPSLELADDYRDVPKGYWQAARPDSISADELRAFRVVDSVRNVPIVKVTGEAIRLFANGYQPIGKVNVDVGPLLYTYANNDIEGNRFRVGLRTNSYFSRRWTLSGYLAYGTRDERFKYAIGADYILKRKPWTVIGFRHSYDLERLGVSSENIGTNYLFLAYSRFGIIRRPYMQEQSSAYIRRELGKGFTQTVTLRERSFNPLFPFAYYANPDNPADESIRSQFRTAEMVFETRFAPDEVVVQSDNERLSFGATRKPELTFRYTLGLHNSSASYVPYGRFLLEMKHSFRMGVLGRTSYTLGAGLIPSRVPYPLLFIPLGNETSFYVYNAYNLMNFFEFATDRYASAHVEHNFEGLFFNRIPAIKRLKWRTLVTGRIMAGGIRPENVRLVAPVNDLGQPVTGFQSLGKVPYIELGYGIDNIFKLFRVDATHRLTYRDNPGVTPFAIKVSAWVGL</sequence>
<name>A0A7J5TUE3_9BACT</name>
<proteinExistence type="predicted"/>
<keyword evidence="2" id="KW-1185">Reference proteome</keyword>
<comment type="caution">
    <text evidence="1">The sequence shown here is derived from an EMBL/GenBank/DDBJ whole genome shotgun (WGS) entry which is preliminary data.</text>
</comment>
<dbReference type="EMBL" id="WELI01000010">
    <property type="protein sequence ID" value="KAB7727587.1"/>
    <property type="molecule type" value="Genomic_DNA"/>
</dbReference>
<evidence type="ECO:0000313" key="1">
    <source>
        <dbReference type="EMBL" id="KAB7727587.1"/>
    </source>
</evidence>
<dbReference type="SUPFAM" id="SSF49464">
    <property type="entry name" value="Carboxypeptidase regulatory domain-like"/>
    <property type="match status" value="1"/>
</dbReference>
<dbReference type="Pfam" id="PF18939">
    <property type="entry name" value="DUF5686"/>
    <property type="match status" value="1"/>
</dbReference>
<dbReference type="RefSeq" id="WP_152126221.1">
    <property type="nucleotide sequence ID" value="NZ_WELI01000010.1"/>
</dbReference>
<protein>
    <submittedName>
        <fullName evidence="1">Carboxypeptidase-like regulatory domain-containing protein</fullName>
    </submittedName>
</protein>
<keyword evidence="1" id="KW-0378">Hydrolase</keyword>